<accession>A0A316YAF2</accession>
<feature type="domain" description="Zn(2)-C6 fungal-type" evidence="2">
    <location>
        <begin position="288"/>
        <end position="317"/>
    </location>
</feature>
<dbReference type="SMART" id="SM00066">
    <property type="entry name" value="GAL4"/>
    <property type="match status" value="1"/>
</dbReference>
<dbReference type="InParanoid" id="A0A316YAF2"/>
<name>A0A316YAF2_9BASI</name>
<dbReference type="EMBL" id="KZ819643">
    <property type="protein sequence ID" value="PWN86636.1"/>
    <property type="molecule type" value="Genomic_DNA"/>
</dbReference>
<feature type="non-terminal residue" evidence="3">
    <location>
        <position position="494"/>
    </location>
</feature>
<dbReference type="InterPro" id="IPR001138">
    <property type="entry name" value="Zn2Cys6_DnaBD"/>
</dbReference>
<keyword evidence="4" id="KW-1185">Reference proteome</keyword>
<feature type="region of interest" description="Disordered" evidence="1">
    <location>
        <begin position="339"/>
        <end position="362"/>
    </location>
</feature>
<feature type="compositionally biased region" description="Polar residues" evidence="1">
    <location>
        <begin position="418"/>
        <end position="427"/>
    </location>
</feature>
<evidence type="ECO:0000313" key="3">
    <source>
        <dbReference type="EMBL" id="PWN86636.1"/>
    </source>
</evidence>
<evidence type="ECO:0000256" key="1">
    <source>
        <dbReference type="SAM" id="MobiDB-lite"/>
    </source>
</evidence>
<dbReference type="Proteomes" id="UP000245768">
    <property type="component" value="Unassembled WGS sequence"/>
</dbReference>
<organism evidence="3 4">
    <name type="scientific">Acaromyces ingoldii</name>
    <dbReference type="NCBI Taxonomy" id="215250"/>
    <lineage>
        <taxon>Eukaryota</taxon>
        <taxon>Fungi</taxon>
        <taxon>Dikarya</taxon>
        <taxon>Basidiomycota</taxon>
        <taxon>Ustilaginomycotina</taxon>
        <taxon>Exobasidiomycetes</taxon>
        <taxon>Exobasidiales</taxon>
        <taxon>Cryptobasidiaceae</taxon>
        <taxon>Acaromyces</taxon>
    </lineage>
</organism>
<dbReference type="GO" id="GO:0008270">
    <property type="term" value="F:zinc ion binding"/>
    <property type="evidence" value="ECO:0007669"/>
    <property type="project" value="InterPro"/>
</dbReference>
<dbReference type="GeneID" id="37047435"/>
<proteinExistence type="predicted"/>
<feature type="compositionally biased region" description="Polar residues" evidence="1">
    <location>
        <begin position="78"/>
        <end position="87"/>
    </location>
</feature>
<feature type="compositionally biased region" description="Polar residues" evidence="1">
    <location>
        <begin position="252"/>
        <end position="265"/>
    </location>
</feature>
<gene>
    <name evidence="3" type="ORF">FA10DRAFT_49375</name>
</gene>
<feature type="compositionally biased region" description="Polar residues" evidence="1">
    <location>
        <begin position="436"/>
        <end position="445"/>
    </location>
</feature>
<dbReference type="AlphaFoldDB" id="A0A316YAF2"/>
<sequence length="494" mass="53791">MSASRHHTSPSTARSYDTANISPSELLFSQAYTSLPAPFAMSASPSSTDQQRSGEWSSSEVAQILLTEQLPQFLPTVKSSEQGQHHFQASDEPARDFSWTPISHPSSSPLSSWPSQSSLDLQFSPSNSRALRNASQNHDRPSTPFEQHQVHQKTLQFSQNDEFQWGEDKSWEQQLATSLFGDFLSPPISEVTPSSSSLPAAALYANVNVNANTIYSTPLVSPEDRQLTQAGAYALFPAFPGPPSPQNPSPSEIYNSTDRSLQSGAGSSIEPLSVAAIPVDLPKRVSAACRFCKARKLRCDGCHPCRQCQRRCVACFYQPEAQVRPSRRMTDPSFEAFRSTTAPTLSEGQGSNKHTNQRKRSYTSVAEASLGFHTPYIPASTSGRSRSSCDFTSHSADDSIAASSVSVIAGDSADAYRQESSSNSSFKTFKREDRTSSGLSSAIESNNKQAFPIHGNYRNSGKGGKKSIFSTISIRSRPVGNRNFSEMSAAQEVR</sequence>
<dbReference type="InterPro" id="IPR036864">
    <property type="entry name" value="Zn2-C6_fun-type_DNA-bd_sf"/>
</dbReference>
<feature type="region of interest" description="Disordered" evidence="1">
    <location>
        <begin position="38"/>
        <end position="60"/>
    </location>
</feature>
<protein>
    <recommendedName>
        <fullName evidence="2">Zn(2)-C6 fungal-type domain-containing protein</fullName>
    </recommendedName>
</protein>
<feature type="compositionally biased region" description="Low complexity" evidence="1">
    <location>
        <begin position="38"/>
        <end position="47"/>
    </location>
</feature>
<reference evidence="3 4" key="1">
    <citation type="journal article" date="2018" name="Mol. Biol. Evol.">
        <title>Broad Genomic Sampling Reveals a Smut Pathogenic Ancestry of the Fungal Clade Ustilaginomycotina.</title>
        <authorList>
            <person name="Kijpornyongpan T."/>
            <person name="Mondo S.J."/>
            <person name="Barry K."/>
            <person name="Sandor L."/>
            <person name="Lee J."/>
            <person name="Lipzen A."/>
            <person name="Pangilinan J."/>
            <person name="LaButti K."/>
            <person name="Hainaut M."/>
            <person name="Henrissat B."/>
            <person name="Grigoriev I.V."/>
            <person name="Spatafora J.W."/>
            <person name="Aime M.C."/>
        </authorList>
    </citation>
    <scope>NUCLEOTIDE SEQUENCE [LARGE SCALE GENOMIC DNA]</scope>
    <source>
        <strain evidence="3 4">MCA 4198</strain>
    </source>
</reference>
<evidence type="ECO:0000259" key="2">
    <source>
        <dbReference type="PROSITE" id="PS50048"/>
    </source>
</evidence>
<dbReference type="OrthoDB" id="39175at2759"/>
<evidence type="ECO:0000313" key="4">
    <source>
        <dbReference type="Proteomes" id="UP000245768"/>
    </source>
</evidence>
<dbReference type="RefSeq" id="XP_025373834.1">
    <property type="nucleotide sequence ID" value="XM_025525519.1"/>
</dbReference>
<feature type="compositionally biased region" description="Polar residues" evidence="1">
    <location>
        <begin position="48"/>
        <end position="60"/>
    </location>
</feature>
<dbReference type="GO" id="GO:0000981">
    <property type="term" value="F:DNA-binding transcription factor activity, RNA polymerase II-specific"/>
    <property type="evidence" value="ECO:0007669"/>
    <property type="project" value="InterPro"/>
</dbReference>
<feature type="compositionally biased region" description="Polar residues" evidence="1">
    <location>
        <begin position="119"/>
        <end position="136"/>
    </location>
</feature>
<dbReference type="PROSITE" id="PS50048">
    <property type="entry name" value="ZN2_CY6_FUNGAL_2"/>
    <property type="match status" value="1"/>
</dbReference>
<feature type="compositionally biased region" description="Polar residues" evidence="1">
    <location>
        <begin position="339"/>
        <end position="354"/>
    </location>
</feature>
<feature type="region of interest" description="Disordered" evidence="1">
    <location>
        <begin position="240"/>
        <end position="265"/>
    </location>
</feature>
<feature type="region of interest" description="Disordered" evidence="1">
    <location>
        <begin position="1"/>
        <end position="20"/>
    </location>
</feature>
<feature type="region of interest" description="Disordered" evidence="1">
    <location>
        <begin position="78"/>
        <end position="152"/>
    </location>
</feature>
<feature type="region of interest" description="Disordered" evidence="1">
    <location>
        <begin position="417"/>
        <end position="445"/>
    </location>
</feature>
<dbReference type="Gene3D" id="4.10.240.10">
    <property type="entry name" value="Zn(2)-C6 fungal-type DNA-binding domain"/>
    <property type="match status" value="1"/>
</dbReference>
<dbReference type="PROSITE" id="PS00463">
    <property type="entry name" value="ZN2_CY6_FUNGAL_1"/>
    <property type="match status" value="1"/>
</dbReference>
<feature type="compositionally biased region" description="Polar residues" evidence="1">
    <location>
        <begin position="9"/>
        <end position="20"/>
    </location>
</feature>
<dbReference type="SUPFAM" id="SSF57701">
    <property type="entry name" value="Zn2/Cys6 DNA-binding domain"/>
    <property type="match status" value="1"/>
</dbReference>
<feature type="compositionally biased region" description="Low complexity" evidence="1">
    <location>
        <begin position="101"/>
        <end position="118"/>
    </location>
</feature>
<dbReference type="CDD" id="cd00067">
    <property type="entry name" value="GAL4"/>
    <property type="match status" value="1"/>
</dbReference>